<accession>F0W5P9</accession>
<evidence type="ECO:0000313" key="1">
    <source>
        <dbReference type="EMBL" id="CCA16440.1"/>
    </source>
</evidence>
<dbReference type="HOGENOM" id="CLU_2643170_0_0_1"/>
<reference evidence="1" key="1">
    <citation type="journal article" date="2011" name="PLoS Biol.">
        <title>Gene gain and loss during evolution of obligate parasitism in the white rust pathogen of Arabidopsis thaliana.</title>
        <authorList>
            <person name="Kemen E."/>
            <person name="Gardiner A."/>
            <person name="Schultz-Larsen T."/>
            <person name="Kemen A.C."/>
            <person name="Balmuth A.L."/>
            <person name="Robert-Seilaniantz A."/>
            <person name="Bailey K."/>
            <person name="Holub E."/>
            <person name="Studholme D.J."/>
            <person name="Maclean D."/>
            <person name="Jones J.D."/>
        </authorList>
    </citation>
    <scope>NUCLEOTIDE SEQUENCE</scope>
</reference>
<sequence length="77" mass="9172">MTRHLRISVLCQQIVDRDNQGKFYARKTLQFLIFRKSFIQALSSIKHLICGPGNLFEEVLELTKCHTRNQKVRFMEF</sequence>
<organism evidence="1">
    <name type="scientific">Albugo laibachii Nc14</name>
    <dbReference type="NCBI Taxonomy" id="890382"/>
    <lineage>
        <taxon>Eukaryota</taxon>
        <taxon>Sar</taxon>
        <taxon>Stramenopiles</taxon>
        <taxon>Oomycota</taxon>
        <taxon>Peronosporomycetes</taxon>
        <taxon>Albuginales</taxon>
        <taxon>Albuginaceae</taxon>
        <taxon>Albugo</taxon>
    </lineage>
</organism>
<gene>
    <name evidence="1" type="primary">AlNc14C21G2214</name>
    <name evidence="1" type="ORF">ALNC14_025830</name>
</gene>
<reference evidence="1" key="2">
    <citation type="submission" date="2011-02" db="EMBL/GenBank/DDBJ databases">
        <authorList>
            <person name="MacLean D."/>
        </authorList>
    </citation>
    <scope>NUCLEOTIDE SEQUENCE</scope>
</reference>
<proteinExistence type="predicted"/>
<name>F0W5P9_9STRA</name>
<protein>
    <submittedName>
        <fullName evidence="1">AlNc14C21G2214 protein</fullName>
    </submittedName>
</protein>
<dbReference type="AlphaFoldDB" id="F0W5P9"/>
<dbReference type="EMBL" id="FR824066">
    <property type="protein sequence ID" value="CCA16440.1"/>
    <property type="molecule type" value="Genomic_DNA"/>
</dbReference>